<comment type="caution">
    <text evidence="2">The sequence shown here is derived from an EMBL/GenBank/DDBJ whole genome shotgun (WGS) entry which is preliminary data.</text>
</comment>
<feature type="signal peptide" evidence="1">
    <location>
        <begin position="1"/>
        <end position="38"/>
    </location>
</feature>
<evidence type="ECO:0000256" key="1">
    <source>
        <dbReference type="SAM" id="SignalP"/>
    </source>
</evidence>
<gene>
    <name evidence="2" type="ORF">SAMN06265373_106180</name>
</gene>
<dbReference type="Proteomes" id="UP001157961">
    <property type="component" value="Unassembled WGS sequence"/>
</dbReference>
<proteinExistence type="predicted"/>
<evidence type="ECO:0008006" key="4">
    <source>
        <dbReference type="Google" id="ProtNLM"/>
    </source>
</evidence>
<sequence>MLHAINPKPSLSRLTTGRAKLACFLCATALVPAQTAFAQSVNPLDNGPTRIGSFETGNMYDAGTLELNVGARQTSPSDRAGTGNQNYHGGGSYAFTDRFTLGLELQNYIDPVGGPIDGFPGVGPERIPQLETNQIALWGKYQLYKDDRWAIAALGSAEVFTNMQTDLWGNWFRPQSNVAIGALKMPISYTVNPKLQVHLTPGITLGPDEIDGGQFYGNMVTMGAGVSYRAHPRLALFGTVESSVGSPNTIASSGEWVTEPVWTAGGRYNVSPRIAFEGYVTNGFGISPATSTWAFWPDGDHVMVGGRLIYTPGDKRDESYRTLSLPATQPQLNAQQDGFTLGSAATLEPGLMRTDLWYGSDNNAGASINFSPDRDIELQFIFEQFSDNTTADANLVPTTHVRYMIGPKLRLMDQNNGNPFSLAGRMLYGRQISSSSQKVGVFFTDLTANYKTRNGFSFTASPKVAAWGSKELVGFGMGVGYNFDNGLELMAEATPIGRDGSETTWAAGARYHFGQSGFSVDAQATNAIGRHGIGSMIAQDDTRFALTLSKTFDISGAKFW</sequence>
<dbReference type="Gene3D" id="2.40.160.20">
    <property type="match status" value="1"/>
</dbReference>
<dbReference type="EMBL" id="FXTY01000006">
    <property type="protein sequence ID" value="SMP29253.1"/>
    <property type="molecule type" value="Genomic_DNA"/>
</dbReference>
<evidence type="ECO:0000313" key="2">
    <source>
        <dbReference type="EMBL" id="SMP29253.1"/>
    </source>
</evidence>
<keyword evidence="3" id="KW-1185">Reference proteome</keyword>
<evidence type="ECO:0000313" key="3">
    <source>
        <dbReference type="Proteomes" id="UP001157961"/>
    </source>
</evidence>
<reference evidence="2 3" key="1">
    <citation type="submission" date="2017-05" db="EMBL/GenBank/DDBJ databases">
        <authorList>
            <person name="Varghese N."/>
            <person name="Submissions S."/>
        </authorList>
    </citation>
    <scope>NUCLEOTIDE SEQUENCE [LARGE SCALE GENOMIC DNA]</scope>
    <source>
        <strain evidence="2 3">DSM 29734</strain>
    </source>
</reference>
<feature type="chain" id="PRO_5045384962" description="Outer membrane protein transport protein (OMPP1/FadL/TodX)" evidence="1">
    <location>
        <begin position="39"/>
        <end position="560"/>
    </location>
</feature>
<organism evidence="2 3">
    <name type="scientific">Shimia sagamensis</name>
    <dbReference type="NCBI Taxonomy" id="1566352"/>
    <lineage>
        <taxon>Bacteria</taxon>
        <taxon>Pseudomonadati</taxon>
        <taxon>Pseudomonadota</taxon>
        <taxon>Alphaproteobacteria</taxon>
        <taxon>Rhodobacterales</taxon>
        <taxon>Roseobacteraceae</taxon>
    </lineage>
</organism>
<accession>A0ABY1P8Z0</accession>
<keyword evidence="1" id="KW-0732">Signal</keyword>
<name>A0ABY1P8Z0_9RHOB</name>
<protein>
    <recommendedName>
        <fullName evidence="4">Outer membrane protein transport protein (OMPP1/FadL/TodX)</fullName>
    </recommendedName>
</protein>